<feature type="chain" id="PRO_5038345086" evidence="2">
    <location>
        <begin position="36"/>
        <end position="133"/>
    </location>
</feature>
<keyword evidence="4" id="KW-1185">Reference proteome</keyword>
<dbReference type="HOGENOM" id="CLU_1905750_0_0_11"/>
<evidence type="ECO:0000313" key="4">
    <source>
        <dbReference type="Proteomes" id="UP000013167"/>
    </source>
</evidence>
<proteinExistence type="predicted"/>
<keyword evidence="2" id="KW-0732">Signal</keyword>
<name>N0E1E7_9MICO</name>
<sequence length="133" mass="12669">MPVSAGAVPLARTSWSMRKTLAVAAAALGIATVGAAGGATAVALSQHDDNQGSGTSQNSQFGPGSGQVDPDGDNWQGGPGRRGGMPPGGLDGQTQTDPNGGSGQTDPNGGTTTPNGGSGTSSRQTPTLPGAAG</sequence>
<organism evidence="3 4">
    <name type="scientific">Phycicoccus elongatus Lp2</name>
    <dbReference type="NCBI Taxonomy" id="1193181"/>
    <lineage>
        <taxon>Bacteria</taxon>
        <taxon>Bacillati</taxon>
        <taxon>Actinomycetota</taxon>
        <taxon>Actinomycetes</taxon>
        <taxon>Micrococcales</taxon>
        <taxon>Intrasporangiaceae</taxon>
        <taxon>Phycicoccus</taxon>
    </lineage>
</organism>
<gene>
    <name evidence="3" type="ORF">BN10_270001</name>
</gene>
<comment type="caution">
    <text evidence="3">The sequence shown here is derived from an EMBL/GenBank/DDBJ whole genome shotgun (WGS) entry which is preliminary data.</text>
</comment>
<feature type="region of interest" description="Disordered" evidence="1">
    <location>
        <begin position="44"/>
        <end position="133"/>
    </location>
</feature>
<dbReference type="Proteomes" id="UP000013167">
    <property type="component" value="Unassembled WGS sequence"/>
</dbReference>
<dbReference type="AlphaFoldDB" id="N0E1E7"/>
<reference evidence="3 4" key="1">
    <citation type="journal article" date="2013" name="ISME J.">
        <title>A metabolic model for members of the genus Tetrasphaera involved in enhanced biological phosphorus removal.</title>
        <authorList>
            <person name="Kristiansen R."/>
            <person name="Nguyen H.T.T."/>
            <person name="Saunders A.M."/>
            <person name="Nielsen J.L."/>
            <person name="Wimmer R."/>
            <person name="Le V.Q."/>
            <person name="McIlroy S.J."/>
            <person name="Petrovski S."/>
            <person name="Seviour R.J."/>
            <person name="Calteau A."/>
            <person name="Nielsen K.L."/>
            <person name="Nielsen P.H."/>
        </authorList>
    </citation>
    <scope>NUCLEOTIDE SEQUENCE [LARGE SCALE GENOMIC DNA]</scope>
    <source>
        <strain evidence="3 4">Lp2</strain>
    </source>
</reference>
<dbReference type="EMBL" id="CAIZ01000094">
    <property type="protein sequence ID" value="CCH69611.1"/>
    <property type="molecule type" value="Genomic_DNA"/>
</dbReference>
<protein>
    <submittedName>
        <fullName evidence="3">Uncharacterized protein</fullName>
    </submittedName>
</protein>
<evidence type="ECO:0000313" key="3">
    <source>
        <dbReference type="EMBL" id="CCH69611.1"/>
    </source>
</evidence>
<feature type="signal peptide" evidence="2">
    <location>
        <begin position="1"/>
        <end position="35"/>
    </location>
</feature>
<accession>N0E1E7</accession>
<evidence type="ECO:0000256" key="2">
    <source>
        <dbReference type="SAM" id="SignalP"/>
    </source>
</evidence>
<feature type="compositionally biased region" description="Gly residues" evidence="1">
    <location>
        <begin position="75"/>
        <end position="91"/>
    </location>
</feature>
<evidence type="ECO:0000256" key="1">
    <source>
        <dbReference type="SAM" id="MobiDB-lite"/>
    </source>
</evidence>
<feature type="compositionally biased region" description="Polar residues" evidence="1">
    <location>
        <begin position="51"/>
        <end position="62"/>
    </location>
</feature>